<dbReference type="Pfam" id="PF02534">
    <property type="entry name" value="T4SS-DNA_transf"/>
    <property type="match status" value="1"/>
</dbReference>
<dbReference type="AlphaFoldDB" id="T0GPQ1"/>
<evidence type="ECO:0000313" key="10">
    <source>
        <dbReference type="Proteomes" id="UP000015524"/>
    </source>
</evidence>
<dbReference type="eggNOG" id="COG3505">
    <property type="taxonomic scope" value="Bacteria"/>
</dbReference>
<comment type="similarity">
    <text evidence="2">Belongs to the VirD4/TraG family.</text>
</comment>
<comment type="caution">
    <text evidence="9">The sequence shown here is derived from an EMBL/GenBank/DDBJ whole genome shotgun (WGS) entry which is preliminary data.</text>
</comment>
<dbReference type="Proteomes" id="UP000015524">
    <property type="component" value="Unassembled WGS sequence"/>
</dbReference>
<proteinExistence type="inferred from homology"/>
<evidence type="ECO:0000256" key="4">
    <source>
        <dbReference type="ARBA" id="ARBA00022692"/>
    </source>
</evidence>
<dbReference type="GO" id="GO:0005886">
    <property type="term" value="C:plasma membrane"/>
    <property type="evidence" value="ECO:0007669"/>
    <property type="project" value="UniProtKB-SubCell"/>
</dbReference>
<dbReference type="PANTHER" id="PTHR37937">
    <property type="entry name" value="CONJUGATIVE TRANSFER: DNA TRANSPORT"/>
    <property type="match status" value="1"/>
</dbReference>
<comment type="subcellular location">
    <subcellularLocation>
        <location evidence="1">Cell membrane</location>
        <topology evidence="1">Multi-pass membrane protein</topology>
    </subcellularLocation>
</comment>
<dbReference type="OrthoDB" id="9759295at2"/>
<dbReference type="SUPFAM" id="SSF52540">
    <property type="entry name" value="P-loop containing nucleoside triphosphate hydrolases"/>
    <property type="match status" value="1"/>
</dbReference>
<sequence length="643" mass="71025">MSTKRNNAVGPQVRTRGRKTGQSQGRGLVAFIVLAFVIGGLAVATQLFARSMAYQPTLGPNWNHIYAPWRIVQWFLNWQSVPTLKQPFGKAIGIGMVVAVAGLVVAMVAKVAMSKRGKGNEFLHGSARWADMKDIQAASLIDNDGVYVGAYEEKNGKVSYLRHSGPEHVLTYAPTRSGKGVGLVIPTLLSWNHSTVVADLKGELWALTAGWRKQHAGQTVMRFEPASSRGSVRWNPLDEIRVGTDNEVADVQNLATLIVDPDGKGLESHWQKTSQALFVGVILHAIYKAKNGGPPATMSEVDGLLTDPARPVKGLWEEMMTYGHLPGGKNHTVVGRAARDMMDRPDEEAGSVLSTAKSYIELYRDPVVAANTSTSDFSIRDLMNHDTPVSLYIITQPTDKNRLRPLVRIMLNMMVRILAPKQEFENGRVKANYKHRMLFMIDEFPSLGKLEIIQESLAFAAGYGLKFYLICQDINQLRSRETGYGHDELVTSNCHVQNAYPPNRLETAEHLSKMTGQTTILKEQITTSKNRGGGWFSGSESRTVQETQRPLLTPDECLRMPGPKKNADGDIEEAGDMLLYMAGYPMIYGKQPLYFKDPTFLARAQVPAPDRSDKIRKAKPSSAARPAIDESDEAEAAPIRVKL</sequence>
<evidence type="ECO:0000256" key="7">
    <source>
        <dbReference type="SAM" id="MobiDB-lite"/>
    </source>
</evidence>
<reference evidence="9 10" key="1">
    <citation type="journal article" date="2013" name="Genome Announc.">
        <title>Draft Genome Sequence of a Hexachlorocyclohexane-Degrading Bacterium, Sphingobium baderi Strain LL03T.</title>
        <authorList>
            <person name="Kaur J."/>
            <person name="Verma H."/>
            <person name="Tripathi C."/>
            <person name="Khurana J.P."/>
            <person name="Lal R."/>
        </authorList>
    </citation>
    <scope>NUCLEOTIDE SEQUENCE [LARGE SCALE GENOMIC DNA]</scope>
    <source>
        <strain evidence="9 10">LL03</strain>
    </source>
</reference>
<dbReference type="InterPro" id="IPR027417">
    <property type="entry name" value="P-loop_NTPase"/>
</dbReference>
<dbReference type="InterPro" id="IPR051539">
    <property type="entry name" value="T4SS-coupling_protein"/>
</dbReference>
<dbReference type="PANTHER" id="PTHR37937:SF1">
    <property type="entry name" value="CONJUGATIVE TRANSFER: DNA TRANSPORT"/>
    <property type="match status" value="1"/>
</dbReference>
<dbReference type="CDD" id="cd01127">
    <property type="entry name" value="TrwB_TraG_TraD_VirD4"/>
    <property type="match status" value="2"/>
</dbReference>
<feature type="region of interest" description="Disordered" evidence="7">
    <location>
        <begin position="605"/>
        <end position="643"/>
    </location>
</feature>
<name>T0GPQ1_9SPHN</name>
<protein>
    <submittedName>
        <fullName evidence="9">Conjugal transfer protein TraG</fullName>
    </submittedName>
</protein>
<feature type="transmembrane region" description="Helical" evidence="8">
    <location>
        <begin position="88"/>
        <end position="109"/>
    </location>
</feature>
<keyword evidence="3" id="KW-1003">Cell membrane</keyword>
<feature type="transmembrane region" description="Helical" evidence="8">
    <location>
        <begin position="28"/>
        <end position="49"/>
    </location>
</feature>
<dbReference type="InterPro" id="IPR003688">
    <property type="entry name" value="TraG/VirD4"/>
</dbReference>
<dbReference type="Gene3D" id="3.40.50.300">
    <property type="entry name" value="P-loop containing nucleotide triphosphate hydrolases"/>
    <property type="match status" value="1"/>
</dbReference>
<organism evidence="9 10">
    <name type="scientific">Sphingobium baderi LL03</name>
    <dbReference type="NCBI Taxonomy" id="1114964"/>
    <lineage>
        <taxon>Bacteria</taxon>
        <taxon>Pseudomonadati</taxon>
        <taxon>Pseudomonadota</taxon>
        <taxon>Alphaproteobacteria</taxon>
        <taxon>Sphingomonadales</taxon>
        <taxon>Sphingomonadaceae</taxon>
        <taxon>Sphingobium</taxon>
    </lineage>
</organism>
<evidence type="ECO:0000256" key="3">
    <source>
        <dbReference type="ARBA" id="ARBA00022475"/>
    </source>
</evidence>
<keyword evidence="5 8" id="KW-1133">Transmembrane helix</keyword>
<evidence type="ECO:0000256" key="6">
    <source>
        <dbReference type="ARBA" id="ARBA00023136"/>
    </source>
</evidence>
<dbReference type="RefSeq" id="WP_021243380.1">
    <property type="nucleotide sequence ID" value="NZ_ATIB01000021.1"/>
</dbReference>
<evidence type="ECO:0000256" key="8">
    <source>
        <dbReference type="SAM" id="Phobius"/>
    </source>
</evidence>
<evidence type="ECO:0000256" key="1">
    <source>
        <dbReference type="ARBA" id="ARBA00004651"/>
    </source>
</evidence>
<evidence type="ECO:0000256" key="5">
    <source>
        <dbReference type="ARBA" id="ARBA00022989"/>
    </source>
</evidence>
<accession>T0GPQ1</accession>
<gene>
    <name evidence="9" type="ORF">L485_01900</name>
</gene>
<evidence type="ECO:0000256" key="2">
    <source>
        <dbReference type="ARBA" id="ARBA00008806"/>
    </source>
</evidence>
<keyword evidence="6 8" id="KW-0472">Membrane</keyword>
<keyword evidence="10" id="KW-1185">Reference proteome</keyword>
<dbReference type="NCBIfam" id="NF010453">
    <property type="entry name" value="PRK13880.1"/>
    <property type="match status" value="1"/>
</dbReference>
<feature type="region of interest" description="Disordered" evidence="7">
    <location>
        <begin position="1"/>
        <end position="21"/>
    </location>
</feature>
<keyword evidence="4 8" id="KW-0812">Transmembrane</keyword>
<dbReference type="EMBL" id="ATIB01000021">
    <property type="protein sequence ID" value="EQB05826.1"/>
    <property type="molecule type" value="Genomic_DNA"/>
</dbReference>
<dbReference type="PATRIC" id="fig|1114964.3.peg.348"/>
<evidence type="ECO:0000313" key="9">
    <source>
        <dbReference type="EMBL" id="EQB05826.1"/>
    </source>
</evidence>